<dbReference type="Pfam" id="PF01544">
    <property type="entry name" value="CorA"/>
    <property type="match status" value="1"/>
</dbReference>
<proteinExistence type="inferred from homology"/>
<evidence type="ECO:0000256" key="9">
    <source>
        <dbReference type="ARBA" id="ARBA00022989"/>
    </source>
</evidence>
<sequence>MPITLFPSPASEEPEAEGELPVALPKGTIWIDMVRPVPGEVKAVERWLGISLPTREEMREIEATSRLYCEDGARFMTSPLLAGAESDAPVSTEITFIFAGPYLVTIRDADLQSFRQVSTQFSRRHLASRDQIFLNLIESIVGRQADLLERLSKETEELSARIFRRLPRAKESEDNLREAIFRLGRSGDLIARERDCIVGLSRLVQYASQDDFESGEGGSRVSALYPRLKPVSRDLHSLSEFAGFLSSKISFMLDATLGLINIEQNSIVKIFTVAAVIFLPPTLVASIYGMNFEFMPELKLHWGYPYAIVLMIASVLLPYWFCRRKGWL</sequence>
<dbReference type="KEGG" id="luo:HHL09_06130"/>
<keyword evidence="7 13" id="KW-0812">Transmembrane</keyword>
<dbReference type="GO" id="GO:0015099">
    <property type="term" value="F:nickel cation transmembrane transporter activity"/>
    <property type="evidence" value="ECO:0007669"/>
    <property type="project" value="TreeGrafter"/>
</dbReference>
<dbReference type="AlphaFoldDB" id="A0A858RFN5"/>
<evidence type="ECO:0000313" key="15">
    <source>
        <dbReference type="Proteomes" id="UP000501812"/>
    </source>
</evidence>
<keyword evidence="4" id="KW-0813">Transport</keyword>
<comment type="similarity">
    <text evidence="2">Belongs to the CorA metal ion transporter (MIT) (TC 1.A.35) family.</text>
</comment>
<feature type="transmembrane region" description="Helical" evidence="13">
    <location>
        <begin position="302"/>
        <end position="322"/>
    </location>
</feature>
<evidence type="ECO:0000256" key="1">
    <source>
        <dbReference type="ARBA" id="ARBA00004429"/>
    </source>
</evidence>
<dbReference type="SUPFAM" id="SSF143865">
    <property type="entry name" value="CorA soluble domain-like"/>
    <property type="match status" value="1"/>
</dbReference>
<dbReference type="InterPro" id="IPR045863">
    <property type="entry name" value="CorA_TM1_TM2"/>
</dbReference>
<dbReference type="RefSeq" id="WP_169453688.1">
    <property type="nucleotide sequence ID" value="NZ_CP051774.1"/>
</dbReference>
<evidence type="ECO:0000256" key="11">
    <source>
        <dbReference type="ARBA" id="ARBA00023136"/>
    </source>
</evidence>
<evidence type="ECO:0000256" key="7">
    <source>
        <dbReference type="ARBA" id="ARBA00022692"/>
    </source>
</evidence>
<feature type="transmembrane region" description="Helical" evidence="13">
    <location>
        <begin position="267"/>
        <end position="290"/>
    </location>
</feature>
<evidence type="ECO:0000256" key="4">
    <source>
        <dbReference type="ARBA" id="ARBA00022448"/>
    </source>
</evidence>
<name>A0A858RFN5_9BACT</name>
<dbReference type="PANTHER" id="PTHR47685">
    <property type="entry name" value="MAGNESIUM TRANSPORT PROTEIN CORA"/>
    <property type="match status" value="1"/>
</dbReference>
<keyword evidence="11 13" id="KW-0472">Membrane</keyword>
<dbReference type="InterPro" id="IPR002523">
    <property type="entry name" value="MgTranspt_CorA/ZnTranspt_ZntB"/>
</dbReference>
<evidence type="ECO:0000313" key="14">
    <source>
        <dbReference type="EMBL" id="QJE95374.1"/>
    </source>
</evidence>
<protein>
    <recommendedName>
        <fullName evidence="3">Magnesium transport protein CorA</fullName>
    </recommendedName>
</protein>
<dbReference type="Proteomes" id="UP000501812">
    <property type="component" value="Chromosome"/>
</dbReference>
<reference evidence="14 15" key="1">
    <citation type="submission" date="2020-04" db="EMBL/GenBank/DDBJ databases">
        <title>Luteolibacter sp. G-1-1-1 isolated from soil.</title>
        <authorList>
            <person name="Dahal R.H."/>
        </authorList>
    </citation>
    <scope>NUCLEOTIDE SEQUENCE [LARGE SCALE GENOMIC DNA]</scope>
    <source>
        <strain evidence="14 15">G-1-1-1</strain>
    </source>
</reference>
<dbReference type="FunFam" id="1.20.58.340:FF:000001">
    <property type="entry name" value="Magnesium transport protein CorA"/>
    <property type="match status" value="1"/>
</dbReference>
<dbReference type="GO" id="GO:0005886">
    <property type="term" value="C:plasma membrane"/>
    <property type="evidence" value="ECO:0007669"/>
    <property type="project" value="UniProtKB-SubCell"/>
</dbReference>
<dbReference type="GO" id="GO:0015087">
    <property type="term" value="F:cobalt ion transmembrane transporter activity"/>
    <property type="evidence" value="ECO:0007669"/>
    <property type="project" value="TreeGrafter"/>
</dbReference>
<keyword evidence="9 13" id="KW-1133">Transmembrane helix</keyword>
<accession>A0A858RFN5</accession>
<keyword evidence="6" id="KW-0997">Cell inner membrane</keyword>
<evidence type="ECO:0000256" key="13">
    <source>
        <dbReference type="SAM" id="Phobius"/>
    </source>
</evidence>
<feature type="transmembrane region" description="Helical" evidence="13">
    <location>
        <begin position="241"/>
        <end position="260"/>
    </location>
</feature>
<dbReference type="EMBL" id="CP051774">
    <property type="protein sequence ID" value="QJE95374.1"/>
    <property type="molecule type" value="Genomic_DNA"/>
</dbReference>
<dbReference type="GO" id="GO:0015095">
    <property type="term" value="F:magnesium ion transmembrane transporter activity"/>
    <property type="evidence" value="ECO:0007669"/>
    <property type="project" value="TreeGrafter"/>
</dbReference>
<evidence type="ECO:0000256" key="6">
    <source>
        <dbReference type="ARBA" id="ARBA00022519"/>
    </source>
</evidence>
<comment type="catalytic activity">
    <reaction evidence="12">
        <text>Mg(2+)(in) = Mg(2+)(out)</text>
        <dbReference type="Rhea" id="RHEA:29827"/>
        <dbReference type="ChEBI" id="CHEBI:18420"/>
    </reaction>
</comment>
<evidence type="ECO:0000256" key="5">
    <source>
        <dbReference type="ARBA" id="ARBA00022475"/>
    </source>
</evidence>
<dbReference type="CDD" id="cd12837">
    <property type="entry name" value="EcCorA-like_u1"/>
    <property type="match status" value="1"/>
</dbReference>
<evidence type="ECO:0000256" key="12">
    <source>
        <dbReference type="ARBA" id="ARBA00034269"/>
    </source>
</evidence>
<dbReference type="InterPro" id="IPR045861">
    <property type="entry name" value="CorA_cytoplasmic_dom"/>
</dbReference>
<dbReference type="InterPro" id="IPR050829">
    <property type="entry name" value="CorA_MIT"/>
</dbReference>
<keyword evidence="8" id="KW-0460">Magnesium</keyword>
<comment type="subcellular location">
    <subcellularLocation>
        <location evidence="1">Cell inner membrane</location>
        <topology evidence="1">Multi-pass membrane protein</topology>
    </subcellularLocation>
</comment>
<keyword evidence="15" id="KW-1185">Reference proteome</keyword>
<gene>
    <name evidence="14" type="ORF">HHL09_06130</name>
</gene>
<dbReference type="Gene3D" id="1.20.58.340">
    <property type="entry name" value="Magnesium transport protein CorA, transmembrane region"/>
    <property type="match status" value="1"/>
</dbReference>
<evidence type="ECO:0000256" key="2">
    <source>
        <dbReference type="ARBA" id="ARBA00009765"/>
    </source>
</evidence>
<evidence type="ECO:0000256" key="3">
    <source>
        <dbReference type="ARBA" id="ARBA00019439"/>
    </source>
</evidence>
<organism evidence="14 15">
    <name type="scientific">Luteolibacter luteus</name>
    <dbReference type="NCBI Taxonomy" id="2728835"/>
    <lineage>
        <taxon>Bacteria</taxon>
        <taxon>Pseudomonadati</taxon>
        <taxon>Verrucomicrobiota</taxon>
        <taxon>Verrucomicrobiia</taxon>
        <taxon>Verrucomicrobiales</taxon>
        <taxon>Verrucomicrobiaceae</taxon>
        <taxon>Luteolibacter</taxon>
    </lineage>
</organism>
<dbReference type="Gene3D" id="3.30.460.20">
    <property type="entry name" value="CorA soluble domain-like"/>
    <property type="match status" value="1"/>
</dbReference>
<dbReference type="PANTHER" id="PTHR47685:SF1">
    <property type="entry name" value="MAGNESIUM TRANSPORT PROTEIN CORA"/>
    <property type="match status" value="1"/>
</dbReference>
<keyword evidence="5" id="KW-1003">Cell membrane</keyword>
<dbReference type="SUPFAM" id="SSF144083">
    <property type="entry name" value="Magnesium transport protein CorA, transmembrane region"/>
    <property type="match status" value="1"/>
</dbReference>
<keyword evidence="10" id="KW-0406">Ion transport</keyword>
<evidence type="ECO:0000256" key="10">
    <source>
        <dbReference type="ARBA" id="ARBA00023065"/>
    </source>
</evidence>
<evidence type="ECO:0000256" key="8">
    <source>
        <dbReference type="ARBA" id="ARBA00022842"/>
    </source>
</evidence>